<protein>
    <submittedName>
        <fullName evidence="1">Uncharacterized protein</fullName>
    </submittedName>
</protein>
<proteinExistence type="predicted"/>
<sequence length="81" mass="9468">MEIHIWNFVGSWRNTVVYSIQYKDTNLWSSHNPSFSSGLGFIHLLPYKKQVIESNLDIKHFVLNVLVSLSIKYFGAHDRET</sequence>
<dbReference type="EMBL" id="JBGMDY010000003">
    <property type="protein sequence ID" value="KAL2340714.1"/>
    <property type="molecule type" value="Genomic_DNA"/>
</dbReference>
<comment type="caution">
    <text evidence="1">The sequence shown here is derived from an EMBL/GenBank/DDBJ whole genome shotgun (WGS) entry which is preliminary data.</text>
</comment>
<name>A0ABD1MXZ4_9FABA</name>
<organism evidence="1 2">
    <name type="scientific">Flemingia macrophylla</name>
    <dbReference type="NCBI Taxonomy" id="520843"/>
    <lineage>
        <taxon>Eukaryota</taxon>
        <taxon>Viridiplantae</taxon>
        <taxon>Streptophyta</taxon>
        <taxon>Embryophyta</taxon>
        <taxon>Tracheophyta</taxon>
        <taxon>Spermatophyta</taxon>
        <taxon>Magnoliopsida</taxon>
        <taxon>eudicotyledons</taxon>
        <taxon>Gunneridae</taxon>
        <taxon>Pentapetalae</taxon>
        <taxon>rosids</taxon>
        <taxon>fabids</taxon>
        <taxon>Fabales</taxon>
        <taxon>Fabaceae</taxon>
        <taxon>Papilionoideae</taxon>
        <taxon>50 kb inversion clade</taxon>
        <taxon>NPAAA clade</taxon>
        <taxon>indigoferoid/millettioid clade</taxon>
        <taxon>Phaseoleae</taxon>
        <taxon>Flemingia</taxon>
    </lineage>
</organism>
<evidence type="ECO:0000313" key="1">
    <source>
        <dbReference type="EMBL" id="KAL2340714.1"/>
    </source>
</evidence>
<gene>
    <name evidence="1" type="ORF">Fmac_008654</name>
</gene>
<dbReference type="AlphaFoldDB" id="A0ABD1MXZ4"/>
<keyword evidence="2" id="KW-1185">Reference proteome</keyword>
<accession>A0ABD1MXZ4</accession>
<dbReference type="Proteomes" id="UP001603857">
    <property type="component" value="Unassembled WGS sequence"/>
</dbReference>
<reference evidence="1 2" key="1">
    <citation type="submission" date="2024-08" db="EMBL/GenBank/DDBJ databases">
        <title>Insights into the chromosomal genome structure of Flemingia macrophylla.</title>
        <authorList>
            <person name="Ding Y."/>
            <person name="Zhao Y."/>
            <person name="Bi W."/>
            <person name="Wu M."/>
            <person name="Zhao G."/>
            <person name="Gong Y."/>
            <person name="Li W."/>
            <person name="Zhang P."/>
        </authorList>
    </citation>
    <scope>NUCLEOTIDE SEQUENCE [LARGE SCALE GENOMIC DNA]</scope>
    <source>
        <strain evidence="1">DYQJB</strain>
        <tissue evidence="1">Leaf</tissue>
    </source>
</reference>
<evidence type="ECO:0000313" key="2">
    <source>
        <dbReference type="Proteomes" id="UP001603857"/>
    </source>
</evidence>